<reference evidence="2 3" key="1">
    <citation type="journal article" date="2011" name="Nat. Biotechnol.">
        <title>Comparative genomic analysis of the thermophilic biomass-degrading fungi Myceliophthora thermophila and Thielavia terrestris.</title>
        <authorList>
            <person name="Berka R.M."/>
            <person name="Grigoriev I.V."/>
            <person name="Otillar R."/>
            <person name="Salamov A."/>
            <person name="Grimwood J."/>
            <person name="Reid I."/>
            <person name="Ishmael N."/>
            <person name="John T."/>
            <person name="Darmond C."/>
            <person name="Moisan M.-C."/>
            <person name="Henrissat B."/>
            <person name="Coutinho P.M."/>
            <person name="Lombard V."/>
            <person name="Natvig D.O."/>
            <person name="Lindquist E."/>
            <person name="Schmutz J."/>
            <person name="Lucas S."/>
            <person name="Harris P."/>
            <person name="Powlowski J."/>
            <person name="Bellemare A."/>
            <person name="Taylor D."/>
            <person name="Butler G."/>
            <person name="de Vries R.P."/>
            <person name="Allijn I.E."/>
            <person name="van den Brink J."/>
            <person name="Ushinsky S."/>
            <person name="Storms R."/>
            <person name="Powell A.J."/>
            <person name="Paulsen I.T."/>
            <person name="Elbourne L.D.H."/>
            <person name="Baker S.E."/>
            <person name="Magnuson J."/>
            <person name="LaBoissiere S."/>
            <person name="Clutterbuck A.J."/>
            <person name="Martinez D."/>
            <person name="Wogulis M."/>
            <person name="de Leon A.L."/>
            <person name="Rey M.W."/>
            <person name="Tsang A."/>
        </authorList>
    </citation>
    <scope>NUCLEOTIDE SEQUENCE [LARGE SCALE GENOMIC DNA]</scope>
    <source>
        <strain evidence="3">ATCC 42464 / BCRC 31852 / DSM 1799</strain>
    </source>
</reference>
<dbReference type="Proteomes" id="UP000007322">
    <property type="component" value="Chromosome 3"/>
</dbReference>
<dbReference type="OrthoDB" id="62952at2759"/>
<dbReference type="PANTHER" id="PTHR42085">
    <property type="entry name" value="F-BOX DOMAIN-CONTAINING PROTEIN"/>
    <property type="match status" value="1"/>
</dbReference>
<dbReference type="RefSeq" id="XP_003662491.1">
    <property type="nucleotide sequence ID" value="XM_003662443.1"/>
</dbReference>
<dbReference type="GeneID" id="11512552"/>
<dbReference type="HOGENOM" id="CLU_665950_0_0_1"/>
<organism evidence="2 3">
    <name type="scientific">Thermothelomyces thermophilus (strain ATCC 42464 / BCRC 31852 / DSM 1799)</name>
    <name type="common">Sporotrichum thermophile</name>
    <dbReference type="NCBI Taxonomy" id="573729"/>
    <lineage>
        <taxon>Eukaryota</taxon>
        <taxon>Fungi</taxon>
        <taxon>Dikarya</taxon>
        <taxon>Ascomycota</taxon>
        <taxon>Pezizomycotina</taxon>
        <taxon>Sordariomycetes</taxon>
        <taxon>Sordariomycetidae</taxon>
        <taxon>Sordariales</taxon>
        <taxon>Chaetomiaceae</taxon>
        <taxon>Thermothelomyces</taxon>
    </lineage>
</organism>
<feature type="compositionally biased region" description="Acidic residues" evidence="1">
    <location>
        <begin position="174"/>
        <end position="188"/>
    </location>
</feature>
<keyword evidence="3" id="KW-1185">Reference proteome</keyword>
<feature type="region of interest" description="Disordered" evidence="1">
    <location>
        <begin position="146"/>
        <end position="188"/>
    </location>
</feature>
<name>G2QC19_THET4</name>
<feature type="region of interest" description="Disordered" evidence="1">
    <location>
        <begin position="320"/>
        <end position="373"/>
    </location>
</feature>
<dbReference type="PANTHER" id="PTHR42085:SF4">
    <property type="entry name" value="F-BOX DOMAIN-CONTAINING PROTEIN"/>
    <property type="match status" value="1"/>
</dbReference>
<dbReference type="VEuPathDB" id="FungiDB:MYCTH_2303159"/>
<dbReference type="OMA" id="FARIWIR"/>
<dbReference type="InParanoid" id="G2QC19"/>
<dbReference type="AlphaFoldDB" id="G2QC19"/>
<gene>
    <name evidence="2" type="ORF">MYCTH_2303159</name>
</gene>
<feature type="compositionally biased region" description="Basic and acidic residues" evidence="1">
    <location>
        <begin position="156"/>
        <end position="173"/>
    </location>
</feature>
<dbReference type="InterPro" id="IPR038883">
    <property type="entry name" value="AN11006-like"/>
</dbReference>
<protein>
    <recommendedName>
        <fullName evidence="4">F-box domain-containing protein</fullName>
    </recommendedName>
</protein>
<dbReference type="eggNOG" id="ENOG502RP0U">
    <property type="taxonomic scope" value="Eukaryota"/>
</dbReference>
<evidence type="ECO:0008006" key="4">
    <source>
        <dbReference type="Google" id="ProtNLM"/>
    </source>
</evidence>
<feature type="compositionally biased region" description="Low complexity" evidence="1">
    <location>
        <begin position="360"/>
        <end position="373"/>
    </location>
</feature>
<feature type="compositionally biased region" description="Basic and acidic residues" evidence="1">
    <location>
        <begin position="320"/>
        <end position="332"/>
    </location>
</feature>
<dbReference type="EMBL" id="CP003004">
    <property type="protein sequence ID" value="AEO57246.1"/>
    <property type="molecule type" value="Genomic_DNA"/>
</dbReference>
<evidence type="ECO:0000313" key="2">
    <source>
        <dbReference type="EMBL" id="AEO57246.1"/>
    </source>
</evidence>
<accession>G2QC19</accession>
<proteinExistence type="predicted"/>
<sequence length="495" mass="55447">MFGKKVRRKQQYHLLRIPGEIRNQIYSDLLLSSPHAVPIYRGGGKKAAAPGTATRTTDEVLSALTVLTALLRTCRQIHREAGTLFYSRARFALPPDASRAPHQAQVNLLFRAFLDRIGPRNAALIRHLAIPFPVDPDLFLQHASLFPRRRPPGGQEGRREPASGHTDEQRRDEDEYGNEYGDEYDGDDDDEDAALLLITALRRRCPALETLTFDLRCNNSWARRLLLLLNVMTEAATRKTTKTTTTMISMTTTAQVTGAAQAAALRLFGPVDSLLRAAFPRLKRVDLLLGAGVYRNPWADPITPAEAAWLQAVLGSEMEGKEKEDKQKMMMKERKKKDKRGFSAKWDVTVEDGNKEERGGSNAEAAGSSSANNWRSGGGWEWWGVGKWYGTPRRPRHAIEVLYGPPAHAVRSEMHDQWTSLDVGLAYLRLAIAWLRSPTRAVLDREEAVEWKRWRRAMLANAAPRGRGTLSLKSLRVGGGSGRRSLRSLICRKQT</sequence>
<dbReference type="KEGG" id="mtm:MYCTH_2303159"/>
<dbReference type="STRING" id="573729.G2QC19"/>
<evidence type="ECO:0000256" key="1">
    <source>
        <dbReference type="SAM" id="MobiDB-lite"/>
    </source>
</evidence>
<evidence type="ECO:0000313" key="3">
    <source>
        <dbReference type="Proteomes" id="UP000007322"/>
    </source>
</evidence>